<feature type="transmembrane region" description="Helical" evidence="13">
    <location>
        <begin position="213"/>
        <end position="232"/>
    </location>
</feature>
<evidence type="ECO:0000256" key="7">
    <source>
        <dbReference type="ARBA" id="ARBA00022903"/>
    </source>
</evidence>
<keyword evidence="16" id="KW-1185">Reference proteome</keyword>
<comment type="function">
    <text evidence="11">Required for CpsD phosphorylation. Involved in the regulation of capsular polysaccharide biosynthesis. May be part of a complex that directs the coordinated polymerization and export to the cell surface of the capsular polysaccharide.</text>
</comment>
<dbReference type="Pfam" id="PF02706">
    <property type="entry name" value="Wzz"/>
    <property type="match status" value="1"/>
</dbReference>
<evidence type="ECO:0000256" key="5">
    <source>
        <dbReference type="ARBA" id="ARBA00022475"/>
    </source>
</evidence>
<protein>
    <recommendedName>
        <fullName evidence="4">Capsular polysaccharide biosynthesis protein CpsC</fullName>
    </recommendedName>
</protein>
<gene>
    <name evidence="15" type="ORF">FC26_GL000104</name>
</gene>
<dbReference type="EMBL" id="AYYY01000055">
    <property type="protein sequence ID" value="KRM60978.1"/>
    <property type="molecule type" value="Genomic_DNA"/>
</dbReference>
<dbReference type="OrthoDB" id="2360475at2"/>
<organism evidence="15 16">
    <name type="scientific">Paucilactobacillus vaccinostercus DSM 20634</name>
    <dbReference type="NCBI Taxonomy" id="1423813"/>
    <lineage>
        <taxon>Bacteria</taxon>
        <taxon>Bacillati</taxon>
        <taxon>Bacillota</taxon>
        <taxon>Bacilli</taxon>
        <taxon>Lactobacillales</taxon>
        <taxon>Lactobacillaceae</taxon>
        <taxon>Paucilactobacillus</taxon>
    </lineage>
</organism>
<keyword evidence="7" id="KW-0972">Capsule biogenesis/degradation</keyword>
<dbReference type="GO" id="GO:0005886">
    <property type="term" value="C:plasma membrane"/>
    <property type="evidence" value="ECO:0007669"/>
    <property type="project" value="UniProtKB-SubCell"/>
</dbReference>
<comment type="pathway">
    <text evidence="2">Capsule biogenesis; capsule polysaccharide biosynthesis.</text>
</comment>
<name>A0A0R2A411_9LACO</name>
<evidence type="ECO:0000256" key="12">
    <source>
        <dbReference type="SAM" id="MobiDB-lite"/>
    </source>
</evidence>
<dbReference type="GO" id="GO:0004713">
    <property type="term" value="F:protein tyrosine kinase activity"/>
    <property type="evidence" value="ECO:0007669"/>
    <property type="project" value="TreeGrafter"/>
</dbReference>
<evidence type="ECO:0000256" key="6">
    <source>
        <dbReference type="ARBA" id="ARBA00022692"/>
    </source>
</evidence>
<dbReference type="GO" id="GO:0000271">
    <property type="term" value="P:polysaccharide biosynthetic process"/>
    <property type="evidence" value="ECO:0007669"/>
    <property type="project" value="UniProtKB-KW"/>
</dbReference>
<dbReference type="InterPro" id="IPR003856">
    <property type="entry name" value="LPS_length_determ_N"/>
</dbReference>
<reference evidence="15 16" key="1">
    <citation type="journal article" date="2015" name="Genome Announc.">
        <title>Expanding the biotechnology potential of lactobacilli through comparative genomics of 213 strains and associated genera.</title>
        <authorList>
            <person name="Sun Z."/>
            <person name="Harris H.M."/>
            <person name="McCann A."/>
            <person name="Guo C."/>
            <person name="Argimon S."/>
            <person name="Zhang W."/>
            <person name="Yang X."/>
            <person name="Jeffery I.B."/>
            <person name="Cooney J.C."/>
            <person name="Kagawa T.F."/>
            <person name="Liu W."/>
            <person name="Song Y."/>
            <person name="Salvetti E."/>
            <person name="Wrobel A."/>
            <person name="Rasinkangas P."/>
            <person name="Parkhill J."/>
            <person name="Rea M.C."/>
            <person name="O'Sullivan O."/>
            <person name="Ritari J."/>
            <person name="Douillard F.P."/>
            <person name="Paul Ross R."/>
            <person name="Yang R."/>
            <person name="Briner A.E."/>
            <person name="Felis G.E."/>
            <person name="de Vos W.M."/>
            <person name="Barrangou R."/>
            <person name="Klaenhammer T.R."/>
            <person name="Caufield P.W."/>
            <person name="Cui Y."/>
            <person name="Zhang H."/>
            <person name="O'Toole P.W."/>
        </authorList>
    </citation>
    <scope>NUCLEOTIDE SEQUENCE [LARGE SCALE GENOMIC DNA]</scope>
    <source>
        <strain evidence="15 16">DSM 20634</strain>
    </source>
</reference>
<evidence type="ECO:0000256" key="8">
    <source>
        <dbReference type="ARBA" id="ARBA00022989"/>
    </source>
</evidence>
<comment type="similarity">
    <text evidence="3">Belongs to the CpsC/CapA family.</text>
</comment>
<evidence type="ECO:0000313" key="16">
    <source>
        <dbReference type="Proteomes" id="UP000051733"/>
    </source>
</evidence>
<dbReference type="PATRIC" id="fig|1423813.3.peg.108"/>
<evidence type="ECO:0000256" key="10">
    <source>
        <dbReference type="ARBA" id="ARBA00023169"/>
    </source>
</evidence>
<dbReference type="Proteomes" id="UP000051733">
    <property type="component" value="Unassembled WGS sequence"/>
</dbReference>
<dbReference type="AlphaFoldDB" id="A0A0R2A411"/>
<evidence type="ECO:0000256" key="2">
    <source>
        <dbReference type="ARBA" id="ARBA00005132"/>
    </source>
</evidence>
<keyword evidence="9 13" id="KW-0472">Membrane</keyword>
<dbReference type="PANTHER" id="PTHR32309:SF13">
    <property type="entry name" value="FERRIC ENTEROBACTIN TRANSPORT PROTEIN FEPE"/>
    <property type="match status" value="1"/>
</dbReference>
<accession>A0A0R2A411</accession>
<dbReference type="STRING" id="1423813.FC26_GL000104"/>
<sequence length="287" mass="31451">MDSMLDIRQMFAILRKHLLLIVLSMVGLAVIAFGVAEFLITPQYTSTTQILVNRKSDNSQAAAAYTEQQADVQMISTYKDLITNQVVLKQASKDLKNNTVVVKKAQKAKYRTNYDGTKHVIKAAQPAVVKHTGQSYKMSVSELKNSITISNQENSQVFALAVQTNNPEKSAAVANEVATVFKSKIKKIMDVNNVTIVSKATPNYAKTSPNVKLFVVAGAAIGLLISVAYAFAVELMDTSIKGDSYLVETLGLTNLGQVAQIKQTAKATRKRETDSTPRRGNSHRRVR</sequence>
<dbReference type="PANTHER" id="PTHR32309">
    <property type="entry name" value="TYROSINE-PROTEIN KINASE"/>
    <property type="match status" value="1"/>
</dbReference>
<keyword evidence="10" id="KW-0270">Exopolysaccharide synthesis</keyword>
<evidence type="ECO:0000256" key="1">
    <source>
        <dbReference type="ARBA" id="ARBA00004651"/>
    </source>
</evidence>
<keyword evidence="6 13" id="KW-0812">Transmembrane</keyword>
<comment type="caution">
    <text evidence="15">The sequence shown here is derived from an EMBL/GenBank/DDBJ whole genome shotgun (WGS) entry which is preliminary data.</text>
</comment>
<feature type="region of interest" description="Disordered" evidence="12">
    <location>
        <begin position="263"/>
        <end position="287"/>
    </location>
</feature>
<comment type="subcellular location">
    <subcellularLocation>
        <location evidence="1">Cell membrane</location>
        <topology evidence="1">Multi-pass membrane protein</topology>
    </subcellularLocation>
</comment>
<evidence type="ECO:0000256" key="9">
    <source>
        <dbReference type="ARBA" id="ARBA00023136"/>
    </source>
</evidence>
<evidence type="ECO:0000256" key="3">
    <source>
        <dbReference type="ARBA" id="ARBA00006683"/>
    </source>
</evidence>
<proteinExistence type="inferred from homology"/>
<feature type="domain" description="Polysaccharide chain length determinant N-terminal" evidence="14">
    <location>
        <begin position="5"/>
        <end position="95"/>
    </location>
</feature>
<evidence type="ECO:0000259" key="14">
    <source>
        <dbReference type="Pfam" id="PF02706"/>
    </source>
</evidence>
<evidence type="ECO:0000256" key="11">
    <source>
        <dbReference type="ARBA" id="ARBA00045736"/>
    </source>
</evidence>
<keyword evidence="5" id="KW-1003">Cell membrane</keyword>
<evidence type="ECO:0000256" key="13">
    <source>
        <dbReference type="SAM" id="Phobius"/>
    </source>
</evidence>
<evidence type="ECO:0000313" key="15">
    <source>
        <dbReference type="EMBL" id="KRM60978.1"/>
    </source>
</evidence>
<evidence type="ECO:0000256" key="4">
    <source>
        <dbReference type="ARBA" id="ARBA00020739"/>
    </source>
</evidence>
<dbReference type="InterPro" id="IPR050445">
    <property type="entry name" value="Bact_polysacc_biosynth/exp"/>
</dbReference>
<keyword evidence="8 13" id="KW-1133">Transmembrane helix</keyword>
<dbReference type="RefSeq" id="WP_057779719.1">
    <property type="nucleotide sequence ID" value="NZ_AYYY01000055.1"/>
</dbReference>